<reference evidence="3 5" key="2">
    <citation type="submission" date="2019-04" db="EMBL/GenBank/DDBJ databases">
        <title>Long-read de novo sequencing of Cupriavidus necator H16.</title>
        <authorList>
            <person name="Little G.T."/>
            <person name="Ehsaan M."/>
            <person name="Arenas-Lopez C."/>
            <person name="Jawed K."/>
            <person name="Winzer K."/>
            <person name="Kovacs K."/>
            <person name="Malys N."/>
            <person name="Minton N.P."/>
        </authorList>
    </citation>
    <scope>NUCLEOTIDE SEQUENCE [LARGE SCALE GENOMIC DNA]</scope>
    <source>
        <strain evidence="3 5">H16</strain>
    </source>
</reference>
<feature type="region of interest" description="Disordered" evidence="1">
    <location>
        <begin position="19"/>
        <end position="50"/>
    </location>
</feature>
<dbReference type="EMBL" id="AM260480">
    <property type="protein sequence ID" value="CAJ96105.1"/>
    <property type="molecule type" value="Genomic_DNA"/>
</dbReference>
<evidence type="ECO:0000313" key="4">
    <source>
        <dbReference type="Proteomes" id="UP000008210"/>
    </source>
</evidence>
<evidence type="ECO:0000256" key="1">
    <source>
        <dbReference type="SAM" id="MobiDB-lite"/>
    </source>
</evidence>
<keyword evidence="4" id="KW-1185">Reference proteome</keyword>
<dbReference type="eggNOG" id="ENOG5033P2W">
    <property type="taxonomic scope" value="Bacteria"/>
</dbReference>
<evidence type="ECO:0000313" key="2">
    <source>
        <dbReference type="EMBL" id="CAJ96105.1"/>
    </source>
</evidence>
<dbReference type="Proteomes" id="UP000008210">
    <property type="component" value="Chromosome 2"/>
</dbReference>
<dbReference type="KEGG" id="reh:H16_B1315"/>
<dbReference type="AlphaFoldDB" id="Q0K1L9"/>
<organism evidence="2 4">
    <name type="scientific">Cupriavidus necator (strain ATCC 17699 / DSM 428 / KCTC 22496 / NCIMB 10442 / H16 / Stanier 337)</name>
    <name type="common">Ralstonia eutropha</name>
    <dbReference type="NCBI Taxonomy" id="381666"/>
    <lineage>
        <taxon>Bacteria</taxon>
        <taxon>Pseudomonadati</taxon>
        <taxon>Pseudomonadota</taxon>
        <taxon>Betaproteobacteria</taxon>
        <taxon>Burkholderiales</taxon>
        <taxon>Burkholderiaceae</taxon>
        <taxon>Cupriavidus</taxon>
    </lineage>
</organism>
<dbReference type="RefSeq" id="WP_011617145.1">
    <property type="nucleotide sequence ID" value="NC_008314.1"/>
</dbReference>
<dbReference type="HOGENOM" id="CLU_1592970_0_0_4"/>
<evidence type="ECO:0000313" key="5">
    <source>
        <dbReference type="Proteomes" id="UP000296079"/>
    </source>
</evidence>
<gene>
    <name evidence="2" type="ordered locus">H16_B1315</name>
    <name evidence="3" type="ORF">E6A55_25845</name>
</gene>
<name>Q0K1L9_CUPNH</name>
<sequence length="175" mass="17989">MILKPWQVKQLALGLPATPCNRSSSNASSTAATTNNVDRRTVNDGGISVSGDGNQVSANLSYTDAGSIAAAFDFAKTNSETTYKSTADAVGMARDGLKLNLDQSRINADGLLAGMGKLIDFAKDTASTARAVNETATQNVAKAYDNVQEIGTGQKFLVAGALAIAGIVAVSKMKG</sequence>
<accession>Q0K1L9</accession>
<protein>
    <submittedName>
        <fullName evidence="2">Uncharacterized protein</fullName>
    </submittedName>
</protein>
<reference evidence="2 4" key="1">
    <citation type="journal article" date="2006" name="Nat. Biotechnol.">
        <title>Genome sequence of the bioplastic-producing 'Knallgas' bacterium Ralstonia eutropha H16.</title>
        <authorList>
            <person name="Pohlmann A."/>
            <person name="Fricke W.F."/>
            <person name="Reinecke F."/>
            <person name="Kusian B."/>
            <person name="Liesegang H."/>
            <person name="Cramm R."/>
            <person name="Eitinger T."/>
            <person name="Ewering C."/>
            <person name="Potter M."/>
            <person name="Schwartz E."/>
            <person name="Strittmatter A."/>
            <person name="Voss I."/>
            <person name="Gottschalk G."/>
            <person name="Steinbuechel A."/>
            <person name="Friedrich B."/>
            <person name="Bowien B."/>
        </authorList>
    </citation>
    <scope>NUCLEOTIDE SEQUENCE [LARGE SCALE GENOMIC DNA]</scope>
    <source>
        <strain evidence="4">ATCC 17699 / DSM 428 / KCTC 22496 / NCIMB 10442 / H16 / Stanier 337</strain>
        <strain evidence="2">H16</strain>
    </source>
</reference>
<dbReference type="STRING" id="381666.H16_B1315"/>
<evidence type="ECO:0000313" key="3">
    <source>
        <dbReference type="EMBL" id="QCC03972.1"/>
    </source>
</evidence>
<feature type="compositionally biased region" description="Low complexity" evidence="1">
    <location>
        <begin position="23"/>
        <end position="36"/>
    </location>
</feature>
<dbReference type="Proteomes" id="UP000296079">
    <property type="component" value="Chromosome 2"/>
</dbReference>
<proteinExistence type="predicted"/>
<dbReference type="EMBL" id="CP039288">
    <property type="protein sequence ID" value="QCC03972.1"/>
    <property type="molecule type" value="Genomic_DNA"/>
</dbReference>